<feature type="transmembrane region" description="Helical" evidence="1">
    <location>
        <begin position="263"/>
        <end position="286"/>
    </location>
</feature>
<keyword evidence="1" id="KW-0812">Transmembrane</keyword>
<name>A0ABU6G4W6_9BACL</name>
<dbReference type="Proteomes" id="UP001338137">
    <property type="component" value="Unassembled WGS sequence"/>
</dbReference>
<dbReference type="PANTHER" id="PTHR37814">
    <property type="entry name" value="CONSERVED MEMBRANE PROTEIN"/>
    <property type="match status" value="1"/>
</dbReference>
<feature type="transmembrane region" description="Helical" evidence="1">
    <location>
        <begin position="36"/>
        <end position="56"/>
    </location>
</feature>
<evidence type="ECO:0008006" key="4">
    <source>
        <dbReference type="Google" id="ProtNLM"/>
    </source>
</evidence>
<feature type="transmembrane region" description="Helical" evidence="1">
    <location>
        <begin position="321"/>
        <end position="339"/>
    </location>
</feature>
<protein>
    <recommendedName>
        <fullName evidence="4">Membrane protein YkvI</fullName>
    </recommendedName>
</protein>
<keyword evidence="1" id="KW-1133">Transmembrane helix</keyword>
<feature type="transmembrane region" description="Helical" evidence="1">
    <location>
        <begin position="144"/>
        <end position="162"/>
    </location>
</feature>
<accession>A0ABU6G4W6</accession>
<feature type="transmembrane region" description="Helical" evidence="1">
    <location>
        <begin position="182"/>
        <end position="202"/>
    </location>
</feature>
<evidence type="ECO:0000313" key="3">
    <source>
        <dbReference type="Proteomes" id="UP001338137"/>
    </source>
</evidence>
<reference evidence="2 3" key="1">
    <citation type="submission" date="2023-03" db="EMBL/GenBank/DDBJ databases">
        <title>Bacillus Genome Sequencing.</title>
        <authorList>
            <person name="Dunlap C."/>
        </authorList>
    </citation>
    <scope>NUCLEOTIDE SEQUENCE [LARGE SCALE GENOMIC DNA]</scope>
    <source>
        <strain evidence="2 3">BD-533</strain>
    </source>
</reference>
<dbReference type="EMBL" id="JARLKY010000047">
    <property type="protein sequence ID" value="MEC0229222.1"/>
    <property type="molecule type" value="Genomic_DNA"/>
</dbReference>
<evidence type="ECO:0000313" key="2">
    <source>
        <dbReference type="EMBL" id="MEC0229222.1"/>
    </source>
</evidence>
<dbReference type="InterPro" id="IPR038728">
    <property type="entry name" value="YkvI-like"/>
</dbReference>
<dbReference type="RefSeq" id="WP_173217478.1">
    <property type="nucleotide sequence ID" value="NZ_JABMKZ010000005.1"/>
</dbReference>
<proteinExistence type="predicted"/>
<feature type="transmembrane region" description="Helical" evidence="1">
    <location>
        <begin position="115"/>
        <end position="132"/>
    </location>
</feature>
<feature type="transmembrane region" description="Helical" evidence="1">
    <location>
        <begin position="85"/>
        <end position="109"/>
    </location>
</feature>
<feature type="transmembrane region" description="Helical" evidence="1">
    <location>
        <begin position="214"/>
        <end position="236"/>
    </location>
</feature>
<organism evidence="2 3">
    <name type="scientific">Paenibacillus alba</name>
    <dbReference type="NCBI Taxonomy" id="1197127"/>
    <lineage>
        <taxon>Bacteria</taxon>
        <taxon>Bacillati</taxon>
        <taxon>Bacillota</taxon>
        <taxon>Bacilli</taxon>
        <taxon>Bacillales</taxon>
        <taxon>Paenibacillaceae</taxon>
        <taxon>Paenibacillus</taxon>
    </lineage>
</organism>
<feature type="transmembrane region" description="Helical" evidence="1">
    <location>
        <begin position="298"/>
        <end position="315"/>
    </location>
</feature>
<sequence length="346" mass="38310">MRTGTQIVRVAFTYIGTVVGAGFASGQEILQFFTRYGWLATLTIALSTMLFIWIGIKLMLMAHDLKADSYEDLNRVLFGDKIGNWISLFTMLVLFGITTVMLAGGGTVFEEQLHLSYQTGLLVTLVLAYFVLSRGIGAIMTVNSIVVPIMLTFSLVIVIYTWHSPASDNWLRITSDEPIGQIWFAPFLYTAFNLAMAQAVLVPMGSSIQKRSDLYWGGLLGGAGIGLLLLSAHYALSAQMPGIAQYEIPMGNIINRLGAVPQIAYLLVIYGEIFTTFIADAYGLSLQLQQRIKLKPKILLLSILALSYFVSQIGFKALLSALYPIFGLISVVWLVLMIWRNRHRAM</sequence>
<gene>
    <name evidence="2" type="ORF">P4I72_19020</name>
</gene>
<keyword evidence="3" id="KW-1185">Reference proteome</keyword>
<evidence type="ECO:0000256" key="1">
    <source>
        <dbReference type="SAM" id="Phobius"/>
    </source>
</evidence>
<dbReference type="PANTHER" id="PTHR37814:SF1">
    <property type="entry name" value="MEMBRANE PROTEIN"/>
    <property type="match status" value="1"/>
</dbReference>
<keyword evidence="1" id="KW-0472">Membrane</keyword>
<comment type="caution">
    <text evidence="2">The sequence shown here is derived from an EMBL/GenBank/DDBJ whole genome shotgun (WGS) entry which is preliminary data.</text>
</comment>
<feature type="transmembrane region" description="Helical" evidence="1">
    <location>
        <begin position="7"/>
        <end position="24"/>
    </location>
</feature>